<name>A0A917H1P2_9BACT</name>
<dbReference type="AlphaFoldDB" id="A0A917H1P2"/>
<dbReference type="Pfam" id="PF14384">
    <property type="entry name" value="BrnA_antitoxin"/>
    <property type="match status" value="1"/>
</dbReference>
<reference evidence="1" key="1">
    <citation type="journal article" date="2014" name="Int. J. Syst. Evol. Microbiol.">
        <title>Complete genome sequence of Corynebacterium casei LMG S-19264T (=DSM 44701T), isolated from a smear-ripened cheese.</title>
        <authorList>
            <consortium name="US DOE Joint Genome Institute (JGI-PGF)"/>
            <person name="Walter F."/>
            <person name="Albersmeier A."/>
            <person name="Kalinowski J."/>
            <person name="Ruckert C."/>
        </authorList>
    </citation>
    <scope>NUCLEOTIDE SEQUENCE</scope>
    <source>
        <strain evidence="1">CGMCC 1.12997</strain>
    </source>
</reference>
<organism evidence="1 2">
    <name type="scientific">Edaphobacter dinghuensis</name>
    <dbReference type="NCBI Taxonomy" id="1560005"/>
    <lineage>
        <taxon>Bacteria</taxon>
        <taxon>Pseudomonadati</taxon>
        <taxon>Acidobacteriota</taxon>
        <taxon>Terriglobia</taxon>
        <taxon>Terriglobales</taxon>
        <taxon>Acidobacteriaceae</taxon>
        <taxon>Edaphobacter</taxon>
    </lineage>
</organism>
<comment type="caution">
    <text evidence="1">The sequence shown here is derived from an EMBL/GenBank/DDBJ whole genome shotgun (WGS) entry which is preliminary data.</text>
</comment>
<dbReference type="Proteomes" id="UP000647241">
    <property type="component" value="Unassembled WGS sequence"/>
</dbReference>
<dbReference type="EMBL" id="BMGT01000001">
    <property type="protein sequence ID" value="GGG63997.1"/>
    <property type="molecule type" value="Genomic_DNA"/>
</dbReference>
<gene>
    <name evidence="1" type="ORF">GCM10011585_01980</name>
</gene>
<protein>
    <recommendedName>
        <fullName evidence="3">BrnA antitoxin of type II toxin-antitoxin system</fullName>
    </recommendedName>
</protein>
<dbReference type="InterPro" id="IPR025528">
    <property type="entry name" value="BrnA_antitoxin"/>
</dbReference>
<accession>A0A917H1P2</accession>
<proteinExistence type="predicted"/>
<sequence>MKKSRIVSYTLEPETPLTAKQKKEIKALSQMKDSEIDLSDIPEMPADAWKNAVRGRFYRPVKKAVSLRLDADVIAWLKKDGEGYQTRANRILRERMLGDKAS</sequence>
<dbReference type="RefSeq" id="WP_188552304.1">
    <property type="nucleotide sequence ID" value="NZ_BMGT01000001.1"/>
</dbReference>
<evidence type="ECO:0008006" key="3">
    <source>
        <dbReference type="Google" id="ProtNLM"/>
    </source>
</evidence>
<evidence type="ECO:0000313" key="1">
    <source>
        <dbReference type="EMBL" id="GGG63997.1"/>
    </source>
</evidence>
<evidence type="ECO:0000313" key="2">
    <source>
        <dbReference type="Proteomes" id="UP000647241"/>
    </source>
</evidence>
<reference evidence="1" key="2">
    <citation type="submission" date="2020-09" db="EMBL/GenBank/DDBJ databases">
        <authorList>
            <person name="Sun Q."/>
            <person name="Zhou Y."/>
        </authorList>
    </citation>
    <scope>NUCLEOTIDE SEQUENCE</scope>
    <source>
        <strain evidence="1">CGMCC 1.12997</strain>
    </source>
</reference>
<keyword evidence="2" id="KW-1185">Reference proteome</keyword>